<evidence type="ECO:0000259" key="9">
    <source>
        <dbReference type="PROSITE" id="PS50850"/>
    </source>
</evidence>
<dbReference type="EMBL" id="JAGHQM010001547">
    <property type="protein sequence ID" value="KAH0553206.1"/>
    <property type="molecule type" value="Genomic_DNA"/>
</dbReference>
<evidence type="ECO:0000256" key="2">
    <source>
        <dbReference type="ARBA" id="ARBA00006727"/>
    </source>
</evidence>
<dbReference type="GO" id="GO:0022857">
    <property type="term" value="F:transmembrane transporter activity"/>
    <property type="evidence" value="ECO:0007669"/>
    <property type="project" value="InterPro"/>
</dbReference>
<comment type="similarity">
    <text evidence="2">Belongs to the major facilitator superfamily. Monocarboxylate porter (TC 2.A.1.13) family.</text>
</comment>
<feature type="transmembrane region" description="Helical" evidence="8">
    <location>
        <begin position="349"/>
        <end position="368"/>
    </location>
</feature>
<evidence type="ECO:0000256" key="6">
    <source>
        <dbReference type="ARBA" id="ARBA00023136"/>
    </source>
</evidence>
<dbReference type="Gene3D" id="1.20.1250.20">
    <property type="entry name" value="MFS general substrate transporter like domains"/>
    <property type="match status" value="2"/>
</dbReference>
<comment type="caution">
    <text evidence="10">The sequence shown here is derived from an EMBL/GenBank/DDBJ whole genome shotgun (WGS) entry which is preliminary data.</text>
</comment>
<feature type="compositionally biased region" description="Basic and acidic residues" evidence="7">
    <location>
        <begin position="51"/>
        <end position="62"/>
    </location>
</feature>
<dbReference type="CDD" id="cd17352">
    <property type="entry name" value="MFS_MCT_SLC16"/>
    <property type="match status" value="1"/>
</dbReference>
<comment type="subcellular location">
    <subcellularLocation>
        <location evidence="1">Membrane</location>
        <topology evidence="1">Multi-pass membrane protein</topology>
    </subcellularLocation>
</comment>
<evidence type="ECO:0000256" key="5">
    <source>
        <dbReference type="ARBA" id="ARBA00022989"/>
    </source>
</evidence>
<dbReference type="PANTHER" id="PTHR11360:SF224">
    <property type="entry name" value="MAJOR FACILITATOR SUPERFAMILY (MFS) PROFILE DOMAIN-CONTAINING PROTEIN-RELATED"/>
    <property type="match status" value="1"/>
</dbReference>
<keyword evidence="5 8" id="KW-1133">Transmembrane helix</keyword>
<protein>
    <recommendedName>
        <fullName evidence="9">Major facilitator superfamily (MFS) profile domain-containing protein</fullName>
    </recommendedName>
</protein>
<feature type="transmembrane region" description="Helical" evidence="8">
    <location>
        <begin position="320"/>
        <end position="342"/>
    </location>
</feature>
<dbReference type="InterPro" id="IPR011701">
    <property type="entry name" value="MFS"/>
</dbReference>
<dbReference type="InterPro" id="IPR050327">
    <property type="entry name" value="Proton-linked_MCT"/>
</dbReference>
<proteinExistence type="inferred from homology"/>
<feature type="compositionally biased region" description="Low complexity" evidence="7">
    <location>
        <begin position="1"/>
        <end position="15"/>
    </location>
</feature>
<evidence type="ECO:0000256" key="7">
    <source>
        <dbReference type="SAM" id="MobiDB-lite"/>
    </source>
</evidence>
<dbReference type="AlphaFoldDB" id="A0A9P8L5G1"/>
<keyword evidence="6 8" id="KW-0472">Membrane</keyword>
<feature type="compositionally biased region" description="Basic and acidic residues" evidence="7">
    <location>
        <begin position="16"/>
        <end position="40"/>
    </location>
</feature>
<evidence type="ECO:0000256" key="1">
    <source>
        <dbReference type="ARBA" id="ARBA00004141"/>
    </source>
</evidence>
<reference evidence="10" key="1">
    <citation type="submission" date="2021-03" db="EMBL/GenBank/DDBJ databases">
        <title>Comparative genomics and phylogenomic investigation of the class Geoglossomycetes provide insights into ecological specialization and systematics.</title>
        <authorList>
            <person name="Melie T."/>
            <person name="Pirro S."/>
            <person name="Miller A.N."/>
            <person name="Quandt A."/>
        </authorList>
    </citation>
    <scope>NUCLEOTIDE SEQUENCE</scope>
    <source>
        <strain evidence="10">CAQ_001_2017</strain>
    </source>
</reference>
<evidence type="ECO:0000313" key="11">
    <source>
        <dbReference type="Proteomes" id="UP000750711"/>
    </source>
</evidence>
<keyword evidence="3" id="KW-0813">Transport</keyword>
<keyword evidence="11" id="KW-1185">Reference proteome</keyword>
<dbReference type="InterPro" id="IPR036259">
    <property type="entry name" value="MFS_trans_sf"/>
</dbReference>
<feature type="transmembrane region" description="Helical" evidence="8">
    <location>
        <begin position="284"/>
        <end position="308"/>
    </location>
</feature>
<feature type="transmembrane region" description="Helical" evidence="8">
    <location>
        <begin position="82"/>
        <end position="110"/>
    </location>
</feature>
<dbReference type="InterPro" id="IPR020846">
    <property type="entry name" value="MFS_dom"/>
</dbReference>
<dbReference type="PANTHER" id="PTHR11360">
    <property type="entry name" value="MONOCARBOXYLATE TRANSPORTER"/>
    <property type="match status" value="1"/>
</dbReference>
<dbReference type="GO" id="GO:0016020">
    <property type="term" value="C:membrane"/>
    <property type="evidence" value="ECO:0007669"/>
    <property type="project" value="UniProtKB-SubCell"/>
</dbReference>
<dbReference type="Proteomes" id="UP000750711">
    <property type="component" value="Unassembled WGS sequence"/>
</dbReference>
<keyword evidence="4 8" id="KW-0812">Transmembrane</keyword>
<dbReference type="PROSITE" id="PS50850">
    <property type="entry name" value="MFS"/>
    <property type="match status" value="1"/>
</dbReference>
<name>A0A9P8L5G1_9PEZI</name>
<feature type="transmembrane region" description="Helical" evidence="8">
    <location>
        <begin position="177"/>
        <end position="197"/>
    </location>
</feature>
<evidence type="ECO:0000256" key="8">
    <source>
        <dbReference type="SAM" id="Phobius"/>
    </source>
</evidence>
<dbReference type="Pfam" id="PF07690">
    <property type="entry name" value="MFS_1"/>
    <property type="match status" value="1"/>
</dbReference>
<evidence type="ECO:0000256" key="3">
    <source>
        <dbReference type="ARBA" id="ARBA00022448"/>
    </source>
</evidence>
<accession>A0A9P8L5G1</accession>
<gene>
    <name evidence="10" type="ORF">GP486_006619</name>
</gene>
<feature type="transmembrane region" description="Helical" evidence="8">
    <location>
        <begin position="411"/>
        <end position="433"/>
    </location>
</feature>
<feature type="domain" description="Major facilitator superfamily (MFS) profile" evidence="9">
    <location>
        <begin position="67"/>
        <end position="465"/>
    </location>
</feature>
<evidence type="ECO:0000256" key="4">
    <source>
        <dbReference type="ARBA" id="ARBA00022692"/>
    </source>
</evidence>
<feature type="transmembrane region" description="Helical" evidence="8">
    <location>
        <begin position="241"/>
        <end position="261"/>
    </location>
</feature>
<feature type="transmembrane region" description="Helical" evidence="8">
    <location>
        <begin position="153"/>
        <end position="171"/>
    </location>
</feature>
<evidence type="ECO:0000313" key="10">
    <source>
        <dbReference type="EMBL" id="KAH0553206.1"/>
    </source>
</evidence>
<sequence length="474" mass="50628">MSLSGKSSLSSALNLSEEKQRVPDDASASHRMDSPYREEGLDVQPAGPGARPRDVEAGDEKSPVLPEASAVAASAPDGGFDAWMVVAGGWACLFCSFGWINCIGVFQNYYQHHQLKHLSPSTVSWIPSLEVFMMFIGGPIIGKCYDSFGPRHILLVGSLLHVFGLMMTSISSRYYQFLLAQGVCSAIGASAIFYSAMSSVSTWFYRHRALSFGVMASGSSLGGVIFPIMVQQLIPEVGFGWSMRITAFLILALLIFANFTVKSRLAPNPSPLVLMEFITPLREYPFFFTSCGALLFAFGIFLPINYVIVHGIHIGMSVRLSGYLIPILNAASIFGRIIPGWIGDRIGRFNAMIVMAAFSGIIVLALWLPASGSIPIIVFSALFGFGSGAYVSLAPALIAQISDIRKIGVRTGTIFAIVSIGSLCGSPIGGALISADHGGFKGLQIFAGVTMLVGAVFFFIARASLVGVTTITKV</sequence>
<feature type="transmembrane region" description="Helical" evidence="8">
    <location>
        <begin position="445"/>
        <end position="468"/>
    </location>
</feature>
<organism evidence="10 11">
    <name type="scientific">Trichoglossum hirsutum</name>
    <dbReference type="NCBI Taxonomy" id="265104"/>
    <lineage>
        <taxon>Eukaryota</taxon>
        <taxon>Fungi</taxon>
        <taxon>Dikarya</taxon>
        <taxon>Ascomycota</taxon>
        <taxon>Pezizomycotina</taxon>
        <taxon>Geoglossomycetes</taxon>
        <taxon>Geoglossales</taxon>
        <taxon>Geoglossaceae</taxon>
        <taxon>Trichoglossum</taxon>
    </lineage>
</organism>
<dbReference type="SUPFAM" id="SSF103473">
    <property type="entry name" value="MFS general substrate transporter"/>
    <property type="match status" value="1"/>
</dbReference>
<feature type="region of interest" description="Disordered" evidence="7">
    <location>
        <begin position="1"/>
        <end position="62"/>
    </location>
</feature>
<feature type="transmembrane region" description="Helical" evidence="8">
    <location>
        <begin position="209"/>
        <end position="229"/>
    </location>
</feature>
<feature type="transmembrane region" description="Helical" evidence="8">
    <location>
        <begin position="374"/>
        <end position="399"/>
    </location>
</feature>